<gene>
    <name evidence="1" type="ORF">DI536_13960</name>
</gene>
<evidence type="ECO:0000313" key="2">
    <source>
        <dbReference type="Proteomes" id="UP000249061"/>
    </source>
</evidence>
<dbReference type="AlphaFoldDB" id="A0A2W5TCR4"/>
<comment type="caution">
    <text evidence="1">The sequence shown here is derived from an EMBL/GenBank/DDBJ whole genome shotgun (WGS) entry which is preliminary data.</text>
</comment>
<accession>A0A2W5TCR4</accession>
<proteinExistence type="predicted"/>
<organism evidence="1 2">
    <name type="scientific">Archangium gephyra</name>
    <dbReference type="NCBI Taxonomy" id="48"/>
    <lineage>
        <taxon>Bacteria</taxon>
        <taxon>Pseudomonadati</taxon>
        <taxon>Myxococcota</taxon>
        <taxon>Myxococcia</taxon>
        <taxon>Myxococcales</taxon>
        <taxon>Cystobacterineae</taxon>
        <taxon>Archangiaceae</taxon>
        <taxon>Archangium</taxon>
    </lineage>
</organism>
<evidence type="ECO:0000313" key="1">
    <source>
        <dbReference type="EMBL" id="PZR12682.1"/>
    </source>
</evidence>
<dbReference type="EMBL" id="QFQP01000011">
    <property type="protein sequence ID" value="PZR12682.1"/>
    <property type="molecule type" value="Genomic_DNA"/>
</dbReference>
<protein>
    <recommendedName>
        <fullName evidence="3">CHAP domain-containing protein</fullName>
    </recommendedName>
</protein>
<dbReference type="Proteomes" id="UP000249061">
    <property type="component" value="Unassembled WGS sequence"/>
</dbReference>
<reference evidence="1 2" key="1">
    <citation type="submission" date="2017-08" db="EMBL/GenBank/DDBJ databases">
        <title>Infants hospitalized years apart are colonized by the same room-sourced microbial strains.</title>
        <authorList>
            <person name="Brooks B."/>
            <person name="Olm M.R."/>
            <person name="Firek B.A."/>
            <person name="Baker R."/>
            <person name="Thomas B.C."/>
            <person name="Morowitz M.J."/>
            <person name="Banfield J.F."/>
        </authorList>
    </citation>
    <scope>NUCLEOTIDE SEQUENCE [LARGE SCALE GENOMIC DNA]</scope>
    <source>
        <strain evidence="1">S2_003_000_R2_14</strain>
    </source>
</reference>
<sequence length="149" mass="16441">MSQPGWLKNNWKCNQFVGDSLTQAGVKAPTWAMADGTVHYASAEKWPSFTNLFDRITDPTQMKPGDIVVRDYPGSGDATAHIETVTSVEPFKSIGAHRDAAYEQAGENWTAGGTYNPARRNFEVGGNEVYILRPKVALQVATPQRSLRR</sequence>
<evidence type="ECO:0008006" key="3">
    <source>
        <dbReference type="Google" id="ProtNLM"/>
    </source>
</evidence>
<name>A0A2W5TCR4_9BACT</name>